<feature type="domain" description="RRM" evidence="12">
    <location>
        <begin position="333"/>
        <end position="411"/>
    </location>
</feature>
<dbReference type="GO" id="GO:0003729">
    <property type="term" value="F:mRNA binding"/>
    <property type="evidence" value="ECO:0007669"/>
    <property type="project" value="TreeGrafter"/>
</dbReference>
<feature type="compositionally biased region" description="Basic and acidic residues" evidence="11">
    <location>
        <begin position="126"/>
        <end position="145"/>
    </location>
</feature>
<keyword evidence="4" id="KW-0698">rRNA processing</keyword>
<feature type="domain" description="RRM" evidence="12">
    <location>
        <begin position="4"/>
        <end position="76"/>
    </location>
</feature>
<keyword evidence="7" id="KW-0539">Nucleus</keyword>
<feature type="domain" description="RRM" evidence="12">
    <location>
        <begin position="627"/>
        <end position="710"/>
    </location>
</feature>
<reference evidence="13" key="1">
    <citation type="journal article" date="2020" name="Stud. Mycol.">
        <title>101 Dothideomycetes genomes: a test case for predicting lifestyles and emergence of pathogens.</title>
        <authorList>
            <person name="Haridas S."/>
            <person name="Albert R."/>
            <person name="Binder M."/>
            <person name="Bloem J."/>
            <person name="Labutti K."/>
            <person name="Salamov A."/>
            <person name="Andreopoulos B."/>
            <person name="Baker S."/>
            <person name="Barry K."/>
            <person name="Bills G."/>
            <person name="Bluhm B."/>
            <person name="Cannon C."/>
            <person name="Castanera R."/>
            <person name="Culley D."/>
            <person name="Daum C."/>
            <person name="Ezra D."/>
            <person name="Gonzalez J."/>
            <person name="Henrissat B."/>
            <person name="Kuo A."/>
            <person name="Liang C."/>
            <person name="Lipzen A."/>
            <person name="Lutzoni F."/>
            <person name="Magnuson J."/>
            <person name="Mondo S."/>
            <person name="Nolan M."/>
            <person name="Ohm R."/>
            <person name="Pangilinan J."/>
            <person name="Park H.-J."/>
            <person name="Ramirez L."/>
            <person name="Alfaro M."/>
            <person name="Sun H."/>
            <person name="Tritt A."/>
            <person name="Yoshinaga Y."/>
            <person name="Zwiers L.-H."/>
            <person name="Turgeon B."/>
            <person name="Goodwin S."/>
            <person name="Spatafora J."/>
            <person name="Crous P."/>
            <person name="Grigoriev I."/>
        </authorList>
    </citation>
    <scope>NUCLEOTIDE SEQUENCE</scope>
    <source>
        <strain evidence="13">CBS 133067</strain>
    </source>
</reference>
<evidence type="ECO:0000256" key="4">
    <source>
        <dbReference type="ARBA" id="ARBA00022552"/>
    </source>
</evidence>
<feature type="coiled-coil region" evidence="10">
    <location>
        <begin position="804"/>
        <end position="831"/>
    </location>
</feature>
<dbReference type="InterPro" id="IPR000504">
    <property type="entry name" value="RRM_dom"/>
</dbReference>
<evidence type="ECO:0000256" key="3">
    <source>
        <dbReference type="ARBA" id="ARBA00013428"/>
    </source>
</evidence>
<dbReference type="EMBL" id="ML978138">
    <property type="protein sequence ID" value="KAF2093404.1"/>
    <property type="molecule type" value="Genomic_DNA"/>
</dbReference>
<dbReference type="FunFam" id="3.30.70.330:FF:000247">
    <property type="entry name" value="Multiple RNA-binding domain-containing protein 1"/>
    <property type="match status" value="1"/>
</dbReference>
<accession>A0A9P4I442</accession>
<proteinExistence type="inferred from homology"/>
<dbReference type="Gene3D" id="3.30.70.330">
    <property type="match status" value="5"/>
</dbReference>
<feature type="compositionally biased region" description="Polar residues" evidence="11">
    <location>
        <begin position="298"/>
        <end position="310"/>
    </location>
</feature>
<comment type="subcellular location">
    <subcellularLocation>
        <location evidence="1">Nucleus</location>
    </subcellularLocation>
</comment>
<evidence type="ECO:0000313" key="14">
    <source>
        <dbReference type="Proteomes" id="UP000799772"/>
    </source>
</evidence>
<feature type="domain" description="RRM" evidence="12">
    <location>
        <begin position="732"/>
        <end position="809"/>
    </location>
</feature>
<dbReference type="InterPro" id="IPR051945">
    <property type="entry name" value="RRM_MRD1_RNA_proc_ribogen"/>
</dbReference>
<evidence type="ECO:0000256" key="1">
    <source>
        <dbReference type="ARBA" id="ARBA00004123"/>
    </source>
</evidence>
<keyword evidence="8" id="KW-0687">Ribonucleoprotein</keyword>
<dbReference type="GO" id="GO:0005634">
    <property type="term" value="C:nucleus"/>
    <property type="evidence" value="ECO:0007669"/>
    <property type="project" value="UniProtKB-SubCell"/>
</dbReference>
<evidence type="ECO:0000256" key="5">
    <source>
        <dbReference type="ARBA" id="ARBA00022737"/>
    </source>
</evidence>
<gene>
    <name evidence="13" type="ORF">NA57DRAFT_69166</name>
</gene>
<evidence type="ECO:0000256" key="11">
    <source>
        <dbReference type="SAM" id="MobiDB-lite"/>
    </source>
</evidence>
<feature type="compositionally biased region" description="Acidic residues" evidence="11">
    <location>
        <begin position="214"/>
        <end position="235"/>
    </location>
</feature>
<keyword evidence="6 9" id="KW-0694">RNA-binding</keyword>
<keyword evidence="5" id="KW-0677">Repeat</keyword>
<evidence type="ECO:0000256" key="10">
    <source>
        <dbReference type="SAM" id="Coils"/>
    </source>
</evidence>
<dbReference type="GO" id="GO:1990904">
    <property type="term" value="C:ribonucleoprotein complex"/>
    <property type="evidence" value="ECO:0007669"/>
    <property type="project" value="UniProtKB-KW"/>
</dbReference>
<evidence type="ECO:0000256" key="9">
    <source>
        <dbReference type="PROSITE-ProRule" id="PRU00176"/>
    </source>
</evidence>
<dbReference type="Pfam" id="PF00076">
    <property type="entry name" value="RRM_1"/>
    <property type="match status" value="5"/>
</dbReference>
<dbReference type="Proteomes" id="UP000799772">
    <property type="component" value="Unassembled WGS sequence"/>
</dbReference>
<dbReference type="PROSITE" id="PS50102">
    <property type="entry name" value="RRM"/>
    <property type="match status" value="5"/>
</dbReference>
<dbReference type="InterPro" id="IPR034482">
    <property type="entry name" value="Mrd1_RRM3"/>
</dbReference>
<feature type="region of interest" description="Disordered" evidence="11">
    <location>
        <begin position="90"/>
        <end position="323"/>
    </location>
</feature>
<evidence type="ECO:0000259" key="12">
    <source>
        <dbReference type="PROSITE" id="PS50102"/>
    </source>
</evidence>
<dbReference type="CDD" id="cd12568">
    <property type="entry name" value="RRM3_MRD1"/>
    <property type="match status" value="1"/>
</dbReference>
<evidence type="ECO:0000256" key="2">
    <source>
        <dbReference type="ARBA" id="ARBA00008033"/>
    </source>
</evidence>
<evidence type="ECO:0000256" key="6">
    <source>
        <dbReference type="ARBA" id="ARBA00022884"/>
    </source>
</evidence>
<evidence type="ECO:0000256" key="8">
    <source>
        <dbReference type="ARBA" id="ARBA00023274"/>
    </source>
</evidence>
<dbReference type="PANTHER" id="PTHR48039:SF5">
    <property type="entry name" value="RNA-BINDING PROTEIN 28"/>
    <property type="match status" value="1"/>
</dbReference>
<protein>
    <recommendedName>
        <fullName evidence="3">Multiple RNA-binding domain-containing protein 1</fullName>
    </recommendedName>
</protein>
<feature type="domain" description="RRM" evidence="12">
    <location>
        <begin position="516"/>
        <end position="588"/>
    </location>
</feature>
<name>A0A9P4I442_9PEZI</name>
<dbReference type="SMART" id="SM00360">
    <property type="entry name" value="RRM"/>
    <property type="match status" value="5"/>
</dbReference>
<dbReference type="AlphaFoldDB" id="A0A9P4I442"/>
<dbReference type="InterPro" id="IPR012677">
    <property type="entry name" value="Nucleotide-bd_a/b_plait_sf"/>
</dbReference>
<dbReference type="GO" id="GO:0006364">
    <property type="term" value="P:rRNA processing"/>
    <property type="evidence" value="ECO:0007669"/>
    <property type="project" value="UniProtKB-KW"/>
</dbReference>
<dbReference type="InterPro" id="IPR035979">
    <property type="entry name" value="RBD_domain_sf"/>
</dbReference>
<dbReference type="FunFam" id="3.30.70.330:FF:000459">
    <property type="entry name" value="Multiple RNA-binding domain-containing protein 1"/>
    <property type="match status" value="1"/>
</dbReference>
<dbReference type="SUPFAM" id="SSF54928">
    <property type="entry name" value="RNA-binding domain, RBD"/>
    <property type="match status" value="3"/>
</dbReference>
<feature type="compositionally biased region" description="Basic and acidic residues" evidence="11">
    <location>
        <begin position="203"/>
        <end position="212"/>
    </location>
</feature>
<evidence type="ECO:0000313" key="13">
    <source>
        <dbReference type="EMBL" id="KAF2093404.1"/>
    </source>
</evidence>
<keyword evidence="14" id="KW-1185">Reference proteome</keyword>
<comment type="similarity">
    <text evidence="2">Belongs to the RRM MRD1 family.</text>
</comment>
<dbReference type="CDD" id="cd12320">
    <property type="entry name" value="RRM6_RBM19_RRM5_MRD1"/>
    <property type="match status" value="1"/>
</dbReference>
<keyword evidence="10" id="KW-0175">Coiled coil</keyword>
<dbReference type="PANTHER" id="PTHR48039">
    <property type="entry name" value="RNA-BINDING MOTIF PROTEIN 14B"/>
    <property type="match status" value="1"/>
</dbReference>
<organism evidence="13 14">
    <name type="scientific">Rhizodiscina lignyota</name>
    <dbReference type="NCBI Taxonomy" id="1504668"/>
    <lineage>
        <taxon>Eukaryota</taxon>
        <taxon>Fungi</taxon>
        <taxon>Dikarya</taxon>
        <taxon>Ascomycota</taxon>
        <taxon>Pezizomycotina</taxon>
        <taxon>Dothideomycetes</taxon>
        <taxon>Pleosporomycetidae</taxon>
        <taxon>Aulographales</taxon>
        <taxon>Rhizodiscinaceae</taxon>
        <taxon>Rhizodiscina</taxon>
    </lineage>
</organism>
<sequence length="858" mass="95172">MASSRIFVRGLPPSLSEDDFRKHFSHQYGITDAKFFPQRRIGYVGYKSPEDAAKAVKYFNKTFIRMSRIAVELARPVRYLSQPLVAETAYQHPRHGQQTEQKANGRSKMEAAVSKESSNPLKRKRSEPESERKAKSDPKDEKLAEYLKVMTSGGDSRPWDDIDSADVPANGDHTEETTHQPVQAPEGESDDEYQAIAQPAKRKQQETKHVVEADNTDTDEKGEDGSGGEDVDMQPEETAADKEMPNAGEDDEPPTAVSDADWLRSRTSRLLGLVEDDEEKSHENAISEDENEGKGSQKLATSAHHTQNEPTAAGEEEEKETLNADETAIRQSNRLFVRNLPYSITEDDLRKHFTPYGELEEVHIPMDTMKGVPKGFAYIQFATGDDAVQAYRNCDGTIFQGRLLHVLPAAAKRETKLDDYAISQLPQKKQKQIRQKAEAAKSTFSWNSLYMNADAVMSSVSDRLGVDKAVLLDPTSSDAAVKQALAETHVIQDTKTYFAQNGVDLDAFKRHSRGDTAILVKNFPYGTKPDELRKMFEEHGKVIRFLMPPSGTIAIVEFGVAPEARAAFASLAYRKIKDSVLFLEKAPRDLFFKSAATPADSKKQAEAPVSAADLIQSRGDAELIDTTTLFVRNLNFSTTSERLAEIFKPLEGFMSARVKTKTNPKKPEETLSMGFGFLEFRSKANAQAALAAMDGHNLDGHQLVIKASQKSLDAAEERRRTDRAKKLAAQKSKIIIKNLPFEASKKDVRELLRQYGQLRSVRVPKKFDNSARGYAFAEFVSPSEAANAMAALGSTHLLGRKLVMEFAAEEAKDAEEEIERMAQKVGEQTDKVALQKLVGKGRRKFNVGDEAGGGDADA</sequence>
<comment type="caution">
    <text evidence="13">The sequence shown here is derived from an EMBL/GenBank/DDBJ whole genome shotgun (WGS) entry which is preliminary data.</text>
</comment>
<dbReference type="OrthoDB" id="439639at2759"/>
<evidence type="ECO:0000256" key="7">
    <source>
        <dbReference type="ARBA" id="ARBA00023242"/>
    </source>
</evidence>